<dbReference type="PANTHER" id="PTHR31403">
    <property type="entry name" value="PHOSPHOLIPASE A1-IBETA2, CHLOROPLASTIC"/>
    <property type="match status" value="1"/>
</dbReference>
<evidence type="ECO:0000313" key="9">
    <source>
        <dbReference type="Proteomes" id="UP000182798"/>
    </source>
</evidence>
<keyword evidence="11" id="KW-1185">Reference proteome</keyword>
<keyword evidence="4" id="KW-0443">Lipid metabolism</keyword>
<dbReference type="EMBL" id="CP024634">
    <property type="protein sequence ID" value="AYQ57727.1"/>
    <property type="molecule type" value="Genomic_DNA"/>
</dbReference>
<dbReference type="InterPro" id="IPR002921">
    <property type="entry name" value="Fungal_lipase-type"/>
</dbReference>
<evidence type="ECO:0000313" key="7">
    <source>
        <dbReference type="EMBL" id="CAB5496747.1"/>
    </source>
</evidence>
<gene>
    <name evidence="8" type="ORF">BGC33_12360</name>
    <name evidence="6" type="ORF">MS2017_2072</name>
    <name evidence="7" type="ORF">THERMOS_554</name>
</gene>
<dbReference type="Proteomes" id="UP000643672">
    <property type="component" value="Unassembled WGS sequence"/>
</dbReference>
<dbReference type="AlphaFoldDB" id="A0A1J5UGE8"/>
<dbReference type="Pfam" id="PF01764">
    <property type="entry name" value="Lipase_3"/>
    <property type="match status" value="1"/>
</dbReference>
<keyword evidence="2" id="KW-0809">Transit peptide</keyword>
<dbReference type="CDD" id="cd00519">
    <property type="entry name" value="Lipase_3"/>
    <property type="match status" value="1"/>
</dbReference>
<dbReference type="SUPFAM" id="SSF53474">
    <property type="entry name" value="alpha/beta-Hydrolases"/>
    <property type="match status" value="1"/>
</dbReference>
<evidence type="ECO:0000256" key="4">
    <source>
        <dbReference type="ARBA" id="ARBA00023098"/>
    </source>
</evidence>
<dbReference type="RefSeq" id="WP_071563953.1">
    <property type="nucleotide sequence ID" value="NZ_CAESAQ020000034.1"/>
</dbReference>
<feature type="domain" description="Fungal lipase-type" evidence="5">
    <location>
        <begin position="69"/>
        <end position="205"/>
    </location>
</feature>
<dbReference type="Proteomes" id="UP000182798">
    <property type="component" value="Unassembled WGS sequence"/>
</dbReference>
<reference evidence="6 10" key="3">
    <citation type="submission" date="2017-11" db="EMBL/GenBank/DDBJ databases">
        <title>Genome sequence of the bacterial symbiont EPR9N from a vent mussel Bathymodiolus thermophilus.</title>
        <authorList>
            <person name="Won Y.-J."/>
        </authorList>
    </citation>
    <scope>NUCLEOTIDE SEQUENCE [LARGE SCALE GENOMIC DNA]</scope>
    <source>
        <strain evidence="6 10">EPR9N</strain>
    </source>
</reference>
<dbReference type="Gene3D" id="3.40.50.1820">
    <property type="entry name" value="alpha/beta hydrolase"/>
    <property type="match status" value="1"/>
</dbReference>
<evidence type="ECO:0000313" key="11">
    <source>
        <dbReference type="Proteomes" id="UP000643672"/>
    </source>
</evidence>
<dbReference type="PANTHER" id="PTHR31403:SF7">
    <property type="entry name" value="PHOSPHOLIPASE A1-IGAMMA3, CHLOROPLASTIC"/>
    <property type="match status" value="1"/>
</dbReference>
<dbReference type="Proteomes" id="UP000278334">
    <property type="component" value="Chromosome"/>
</dbReference>
<name>A0A1J5UGE8_9GAMM</name>
<dbReference type="GO" id="GO:0016042">
    <property type="term" value="P:lipid catabolic process"/>
    <property type="evidence" value="ECO:0007669"/>
    <property type="project" value="UniProtKB-KW"/>
</dbReference>
<evidence type="ECO:0000313" key="8">
    <source>
        <dbReference type="EMBL" id="OIR24997.1"/>
    </source>
</evidence>
<evidence type="ECO:0000313" key="6">
    <source>
        <dbReference type="EMBL" id="AYQ57727.1"/>
    </source>
</evidence>
<evidence type="ECO:0000256" key="1">
    <source>
        <dbReference type="ARBA" id="ARBA00022801"/>
    </source>
</evidence>
<proteinExistence type="predicted"/>
<evidence type="ECO:0000259" key="5">
    <source>
        <dbReference type="Pfam" id="PF01764"/>
    </source>
</evidence>
<dbReference type="InterPro" id="IPR029058">
    <property type="entry name" value="AB_hydrolase_fold"/>
</dbReference>
<organism evidence="8 9">
    <name type="scientific">Bathymodiolus thermophilus thioautotrophic gill symbiont</name>
    <dbReference type="NCBI Taxonomy" id="2360"/>
    <lineage>
        <taxon>Bacteria</taxon>
        <taxon>Pseudomonadati</taxon>
        <taxon>Pseudomonadota</taxon>
        <taxon>Gammaproteobacteria</taxon>
        <taxon>sulfur-oxidizing symbionts</taxon>
    </lineage>
</organism>
<reference evidence="7 11" key="4">
    <citation type="submission" date="2020-05" db="EMBL/GenBank/DDBJ databases">
        <authorList>
            <person name="Petersen J."/>
            <person name="Sayavedra L."/>
        </authorList>
    </citation>
    <scope>NUCLEOTIDE SEQUENCE [LARGE SCALE GENOMIC DNA]</scope>
    <source>
        <strain evidence="7">B thermophilus SOXS</strain>
    </source>
</reference>
<dbReference type="EMBL" id="MIQH01000442">
    <property type="protein sequence ID" value="OIR24997.1"/>
    <property type="molecule type" value="Genomic_DNA"/>
</dbReference>
<evidence type="ECO:0000256" key="3">
    <source>
        <dbReference type="ARBA" id="ARBA00022963"/>
    </source>
</evidence>
<dbReference type="KEGG" id="bthg:MS2017_2072"/>
<reference evidence="8" key="2">
    <citation type="journal article" date="2017" name="Stand. Genomic Sci.">
        <title>Genome sequence of the sulfur-oxidizing Bathymodiolus thermophilus gill endosymbiont.</title>
        <authorList>
            <person name="Ponnudurai R."/>
            <person name="Sayavedra L."/>
            <person name="Kleiner M."/>
            <person name="Heiden S.E."/>
            <person name="Thurmer A."/>
            <person name="Felbeck H."/>
            <person name="Schluter R."/>
            <person name="Sievert S.M."/>
            <person name="Daniel R."/>
            <person name="Schweder T."/>
            <person name="Markert S."/>
        </authorList>
    </citation>
    <scope>NUCLEOTIDE SEQUENCE</scope>
    <source>
        <strain evidence="8">BAT/CrabSpa'14</strain>
    </source>
</reference>
<reference evidence="9" key="1">
    <citation type="submission" date="2016-09" db="EMBL/GenBank/DDBJ databases">
        <title>Genome Sequence of Bathymodiolus thermophilus sulfur-oxidizing gill endosymbiont.</title>
        <authorList>
            <person name="Ponnudurai R."/>
            <person name="Kleiner M."/>
            <person name="Sayavedra L."/>
            <person name="Thuermer A."/>
            <person name="Felbeck H."/>
            <person name="Schlueter R."/>
            <person name="Schweder T."/>
            <person name="Markert S."/>
        </authorList>
    </citation>
    <scope>NUCLEOTIDE SEQUENCE [LARGE SCALE GENOMIC DNA]</scope>
    <source>
        <strain evidence="9">BAT/CrabSpa'14</strain>
    </source>
</reference>
<sequence>MTSSKKFDINLALELAHLSAATYAQYVDYIKGKKWTVPEGYKLEITFQTTHEGDPYPLGFIASKGGDIYISWRGVLTIEEWFEAIDFEQEDCAYLTEGSKVESGFYQVYTLAEKIFSPQVKVLNFLKERQIKGNIYLTGHSLGGALAVLNALDIVKHTEYQDLILYSFAAPRTGSPEYAAIYNNANLNSWRVVNVNDEVPKLPLKNTLGCYYQHVNQEFSITFGSGCIEDWAEDHLLPNYISQLEKMKEGLCANTNEE</sequence>
<evidence type="ECO:0000313" key="10">
    <source>
        <dbReference type="Proteomes" id="UP000278334"/>
    </source>
</evidence>
<accession>A0A1J5UGE8</accession>
<dbReference type="EMBL" id="CAESAQ020000034">
    <property type="protein sequence ID" value="CAB5496747.1"/>
    <property type="molecule type" value="Genomic_DNA"/>
</dbReference>
<dbReference type="GO" id="GO:0004620">
    <property type="term" value="F:phospholipase activity"/>
    <property type="evidence" value="ECO:0007669"/>
    <property type="project" value="UniProtKB-ARBA"/>
</dbReference>
<dbReference type="OrthoDB" id="5522031at2"/>
<keyword evidence="1" id="KW-0378">Hydrolase</keyword>
<evidence type="ECO:0000256" key="2">
    <source>
        <dbReference type="ARBA" id="ARBA00022946"/>
    </source>
</evidence>
<protein>
    <recommendedName>
        <fullName evidence="5">Fungal lipase-type domain-containing protein</fullName>
    </recommendedName>
</protein>
<keyword evidence="3" id="KW-0442">Lipid degradation</keyword>